<evidence type="ECO:0000256" key="6">
    <source>
        <dbReference type="PROSITE-ProRule" id="PRU00169"/>
    </source>
</evidence>
<dbReference type="Proteomes" id="UP000490535">
    <property type="component" value="Unassembled WGS sequence"/>
</dbReference>
<feature type="DNA-binding region" description="OmpR/PhoB-type" evidence="7">
    <location>
        <begin position="127"/>
        <end position="224"/>
    </location>
</feature>
<dbReference type="InterPro" id="IPR039420">
    <property type="entry name" value="WalR-like"/>
</dbReference>
<feature type="domain" description="Response regulatory" evidence="8">
    <location>
        <begin position="2"/>
        <end position="118"/>
    </location>
</feature>
<keyword evidence="3" id="KW-0805">Transcription regulation</keyword>
<dbReference type="FunFam" id="1.10.10.10:FF:000058">
    <property type="entry name" value="DNA-binding response OmpR family regulator"/>
    <property type="match status" value="1"/>
</dbReference>
<sequence length="224" mass="25596">MNLLVVEDDIDILNNITEYLELYKHIVDRASDGVQALNLIEQHKQNYDLLLIDLNLPRLDGFELVKKIKRTMPTLPVIIITARDHLDDKLKGFELGVDDYLIKPFALAELNARVQAVWNRCYNLGGLQLIQVSDLVLNRESRELSRAGKSLKLSPIALLALEILMLASPNVVTRKKLEQQLWQDNPPDSDSLRAHIFQIRQVIDKSFDKPLLHTIHSVGYKISC</sequence>
<accession>A0A833PER8</accession>
<dbReference type="Pfam" id="PF00486">
    <property type="entry name" value="Trans_reg_C"/>
    <property type="match status" value="1"/>
</dbReference>
<evidence type="ECO:0000256" key="5">
    <source>
        <dbReference type="ARBA" id="ARBA00023163"/>
    </source>
</evidence>
<dbReference type="InterPro" id="IPR001867">
    <property type="entry name" value="OmpR/PhoB-type_DNA-bd"/>
</dbReference>
<dbReference type="AlphaFoldDB" id="A0A833PER8"/>
<evidence type="ECO:0000256" key="7">
    <source>
        <dbReference type="PROSITE-ProRule" id="PRU01091"/>
    </source>
</evidence>
<dbReference type="SMART" id="SM00448">
    <property type="entry name" value="REC"/>
    <property type="match status" value="1"/>
</dbReference>
<reference evidence="11" key="1">
    <citation type="journal article" date="2020" name="MBio">
        <title>Horizontal gene transfer to a defensive symbiont with a reduced genome amongst a multipartite beetle microbiome.</title>
        <authorList>
            <person name="Waterworth S.C."/>
            <person name="Florez L.V."/>
            <person name="Rees E.R."/>
            <person name="Hertweck C."/>
            <person name="Kaltenpoth M."/>
            <person name="Kwan J.C."/>
        </authorList>
    </citation>
    <scope>NUCLEOTIDE SEQUENCE [LARGE SCALE GENOMIC DNA]</scope>
</reference>
<dbReference type="SUPFAM" id="SSF52172">
    <property type="entry name" value="CheY-like"/>
    <property type="match status" value="1"/>
</dbReference>
<keyword evidence="1 6" id="KW-0597">Phosphoprotein</keyword>
<dbReference type="EMBL" id="WNDP01000035">
    <property type="protein sequence ID" value="KAF1025689.1"/>
    <property type="molecule type" value="Genomic_DNA"/>
</dbReference>
<dbReference type="PANTHER" id="PTHR48111">
    <property type="entry name" value="REGULATOR OF RPOS"/>
    <property type="match status" value="1"/>
</dbReference>
<evidence type="ECO:0000256" key="2">
    <source>
        <dbReference type="ARBA" id="ARBA00023012"/>
    </source>
</evidence>
<dbReference type="Pfam" id="PF00072">
    <property type="entry name" value="Response_reg"/>
    <property type="match status" value="1"/>
</dbReference>
<dbReference type="Gene3D" id="1.10.10.10">
    <property type="entry name" value="Winged helix-like DNA-binding domain superfamily/Winged helix DNA-binding domain"/>
    <property type="match status" value="1"/>
</dbReference>
<feature type="domain" description="OmpR/PhoB-type" evidence="9">
    <location>
        <begin position="127"/>
        <end position="224"/>
    </location>
</feature>
<evidence type="ECO:0000256" key="3">
    <source>
        <dbReference type="ARBA" id="ARBA00023015"/>
    </source>
</evidence>
<gene>
    <name evidence="10" type="primary">mprA_1</name>
    <name evidence="10" type="ORF">GAK29_01752</name>
</gene>
<dbReference type="Gene3D" id="3.40.50.2300">
    <property type="match status" value="1"/>
</dbReference>
<dbReference type="GO" id="GO:0006355">
    <property type="term" value="P:regulation of DNA-templated transcription"/>
    <property type="evidence" value="ECO:0007669"/>
    <property type="project" value="InterPro"/>
</dbReference>
<keyword evidence="4 7" id="KW-0238">DNA-binding</keyword>
<dbReference type="InterPro" id="IPR001789">
    <property type="entry name" value="Sig_transdc_resp-reg_receiver"/>
</dbReference>
<evidence type="ECO:0000313" key="11">
    <source>
        <dbReference type="Proteomes" id="UP000490535"/>
    </source>
</evidence>
<dbReference type="CDD" id="cd00383">
    <property type="entry name" value="trans_reg_C"/>
    <property type="match status" value="1"/>
</dbReference>
<dbReference type="SMART" id="SM00862">
    <property type="entry name" value="Trans_reg_C"/>
    <property type="match status" value="1"/>
</dbReference>
<evidence type="ECO:0000259" key="8">
    <source>
        <dbReference type="PROSITE" id="PS50110"/>
    </source>
</evidence>
<dbReference type="PROSITE" id="PS51755">
    <property type="entry name" value="OMPR_PHOB"/>
    <property type="match status" value="1"/>
</dbReference>
<dbReference type="InterPro" id="IPR036388">
    <property type="entry name" value="WH-like_DNA-bd_sf"/>
</dbReference>
<dbReference type="GO" id="GO:0000156">
    <property type="term" value="F:phosphorelay response regulator activity"/>
    <property type="evidence" value="ECO:0007669"/>
    <property type="project" value="TreeGrafter"/>
</dbReference>
<evidence type="ECO:0000259" key="9">
    <source>
        <dbReference type="PROSITE" id="PS51755"/>
    </source>
</evidence>
<organism evidence="10 11">
    <name type="scientific">Acinetobacter bereziniae</name>
    <name type="common">Acinetobacter genomosp. 10</name>
    <dbReference type="NCBI Taxonomy" id="106648"/>
    <lineage>
        <taxon>Bacteria</taxon>
        <taxon>Pseudomonadati</taxon>
        <taxon>Pseudomonadota</taxon>
        <taxon>Gammaproteobacteria</taxon>
        <taxon>Moraxellales</taxon>
        <taxon>Moraxellaceae</taxon>
        <taxon>Acinetobacter</taxon>
    </lineage>
</organism>
<keyword evidence="5" id="KW-0804">Transcription</keyword>
<feature type="modified residue" description="4-aspartylphosphate" evidence="6">
    <location>
        <position position="53"/>
    </location>
</feature>
<dbReference type="InterPro" id="IPR011006">
    <property type="entry name" value="CheY-like_superfamily"/>
</dbReference>
<comment type="caution">
    <text evidence="10">The sequence shown here is derived from an EMBL/GenBank/DDBJ whole genome shotgun (WGS) entry which is preliminary data.</text>
</comment>
<keyword evidence="2" id="KW-0902">Two-component regulatory system</keyword>
<evidence type="ECO:0000313" key="10">
    <source>
        <dbReference type="EMBL" id="KAF1025689.1"/>
    </source>
</evidence>
<dbReference type="GO" id="GO:0032993">
    <property type="term" value="C:protein-DNA complex"/>
    <property type="evidence" value="ECO:0007669"/>
    <property type="project" value="TreeGrafter"/>
</dbReference>
<dbReference type="PROSITE" id="PS50110">
    <property type="entry name" value="RESPONSE_REGULATORY"/>
    <property type="match status" value="1"/>
</dbReference>
<name>A0A833PER8_ACIBZ</name>
<evidence type="ECO:0000256" key="4">
    <source>
        <dbReference type="ARBA" id="ARBA00023125"/>
    </source>
</evidence>
<dbReference type="PANTHER" id="PTHR48111:SF22">
    <property type="entry name" value="REGULATOR OF RPOS"/>
    <property type="match status" value="1"/>
</dbReference>
<dbReference type="GO" id="GO:0005829">
    <property type="term" value="C:cytosol"/>
    <property type="evidence" value="ECO:0007669"/>
    <property type="project" value="TreeGrafter"/>
</dbReference>
<dbReference type="GO" id="GO:0000976">
    <property type="term" value="F:transcription cis-regulatory region binding"/>
    <property type="evidence" value="ECO:0007669"/>
    <property type="project" value="TreeGrafter"/>
</dbReference>
<protein>
    <submittedName>
        <fullName evidence="10">Response regulator MprA</fullName>
    </submittedName>
</protein>
<proteinExistence type="predicted"/>
<evidence type="ECO:0000256" key="1">
    <source>
        <dbReference type="ARBA" id="ARBA00022553"/>
    </source>
</evidence>